<feature type="signal peptide" evidence="1">
    <location>
        <begin position="1"/>
        <end position="40"/>
    </location>
</feature>
<dbReference type="Gene3D" id="2.70.170.10">
    <property type="entry name" value="Neurotransmitter-gated ion-channel ligand-binding domain"/>
    <property type="match status" value="1"/>
</dbReference>
<feature type="chain" id="PRO_5010363334" evidence="1">
    <location>
        <begin position="41"/>
        <end position="271"/>
    </location>
</feature>
<proteinExistence type="predicted"/>
<dbReference type="InterPro" id="IPR006201">
    <property type="entry name" value="Neur_channel"/>
</dbReference>
<dbReference type="Proteomes" id="UP000085678">
    <property type="component" value="Unplaced"/>
</dbReference>
<evidence type="ECO:0000313" key="4">
    <source>
        <dbReference type="RefSeq" id="XP_013380740.1"/>
    </source>
</evidence>
<protein>
    <submittedName>
        <fullName evidence="4">Acetylcholine receptor subunit alpha-type acr-16 isoform X1</fullName>
    </submittedName>
</protein>
<dbReference type="InterPro" id="IPR006202">
    <property type="entry name" value="Neur_chan_lig-bd"/>
</dbReference>
<dbReference type="GeneID" id="106151862"/>
<keyword evidence="4" id="KW-0675">Receptor</keyword>
<sequence>MNLGSSAGTPREMGRAGNNALCNTLLFCSILAYLTIGAQAQDENTIYERLFKDYDKNVRPAVNISSPVPVTFNLILRKILEFDPEDQSISFAAWLQMTWEDKRLVWFPRNFGGLSELEVRGEDVWIPDVELYNTIGPTEALTDFRVLLQSNGTVIYVPASTFVASCPTNLTDEVHRCTLVFGSWVHSALKLDLQHKAYAPTLREYTPSHVWELKGVSVEELIKMFDCCPQPYKEVRYTLELSRKNGSTSSAWMPRLDWKFLTLLLVLCFKI</sequence>
<dbReference type="OrthoDB" id="410315at2759"/>
<reference evidence="4" key="1">
    <citation type="submission" date="2025-08" db="UniProtKB">
        <authorList>
            <consortium name="RefSeq"/>
        </authorList>
    </citation>
    <scope>IDENTIFICATION</scope>
    <source>
        <tissue evidence="4">Gonads</tissue>
    </source>
</reference>
<dbReference type="STRING" id="7574.A0A1S3H3M6"/>
<evidence type="ECO:0000259" key="2">
    <source>
        <dbReference type="Pfam" id="PF02931"/>
    </source>
</evidence>
<keyword evidence="1" id="KW-0732">Signal</keyword>
<dbReference type="GO" id="GO:0004888">
    <property type="term" value="F:transmembrane signaling receptor activity"/>
    <property type="evidence" value="ECO:0007669"/>
    <property type="project" value="InterPro"/>
</dbReference>
<dbReference type="SUPFAM" id="SSF63712">
    <property type="entry name" value="Nicotinic receptor ligand binding domain-like"/>
    <property type="match status" value="1"/>
</dbReference>
<gene>
    <name evidence="4" type="primary">LOC106151862</name>
</gene>
<dbReference type="InterPro" id="IPR036734">
    <property type="entry name" value="Neur_chan_lig-bd_sf"/>
</dbReference>
<dbReference type="GO" id="GO:0016020">
    <property type="term" value="C:membrane"/>
    <property type="evidence" value="ECO:0007669"/>
    <property type="project" value="InterPro"/>
</dbReference>
<dbReference type="RefSeq" id="XP_013380740.1">
    <property type="nucleotide sequence ID" value="XM_013525286.1"/>
</dbReference>
<dbReference type="FunFam" id="2.70.170.10:FF:000028">
    <property type="entry name" value="AcetylCholine Receptor"/>
    <property type="match status" value="1"/>
</dbReference>
<dbReference type="GO" id="GO:0005230">
    <property type="term" value="F:extracellular ligand-gated monoatomic ion channel activity"/>
    <property type="evidence" value="ECO:0007669"/>
    <property type="project" value="InterPro"/>
</dbReference>
<dbReference type="InParanoid" id="A0A1S3H3M6"/>
<name>A0A1S3H3M6_LINAN</name>
<organism evidence="3 4">
    <name type="scientific">Lingula anatina</name>
    <name type="common">Brachiopod</name>
    <name type="synonym">Lingula unguis</name>
    <dbReference type="NCBI Taxonomy" id="7574"/>
    <lineage>
        <taxon>Eukaryota</taxon>
        <taxon>Metazoa</taxon>
        <taxon>Spiralia</taxon>
        <taxon>Lophotrochozoa</taxon>
        <taxon>Brachiopoda</taxon>
        <taxon>Linguliformea</taxon>
        <taxon>Lingulata</taxon>
        <taxon>Lingulida</taxon>
        <taxon>Linguloidea</taxon>
        <taxon>Lingulidae</taxon>
        <taxon>Lingula</taxon>
    </lineage>
</organism>
<keyword evidence="3" id="KW-1185">Reference proteome</keyword>
<dbReference type="AlphaFoldDB" id="A0A1S3H3M6"/>
<dbReference type="KEGG" id="lak:106151862"/>
<dbReference type="Pfam" id="PF02931">
    <property type="entry name" value="Neur_chan_LBD"/>
    <property type="match status" value="1"/>
</dbReference>
<evidence type="ECO:0000313" key="3">
    <source>
        <dbReference type="Proteomes" id="UP000085678"/>
    </source>
</evidence>
<accession>A0A1S3H3M6</accession>
<dbReference type="PANTHER" id="PTHR18945">
    <property type="entry name" value="NEUROTRANSMITTER GATED ION CHANNEL"/>
    <property type="match status" value="1"/>
</dbReference>
<feature type="domain" description="Neurotransmitter-gated ion-channel ligand-binding" evidence="2">
    <location>
        <begin position="44"/>
        <end position="244"/>
    </location>
</feature>
<evidence type="ECO:0000256" key="1">
    <source>
        <dbReference type="SAM" id="SignalP"/>
    </source>
</evidence>